<keyword evidence="1" id="KW-0808">Transferase</keyword>
<dbReference type="GO" id="GO:0008168">
    <property type="term" value="F:methyltransferase activity"/>
    <property type="evidence" value="ECO:0007669"/>
    <property type="project" value="UniProtKB-KW"/>
</dbReference>
<dbReference type="Pfam" id="PF13489">
    <property type="entry name" value="Methyltransf_23"/>
    <property type="match status" value="1"/>
</dbReference>
<evidence type="ECO:0000313" key="2">
    <source>
        <dbReference type="Proteomes" id="UP000675554"/>
    </source>
</evidence>
<dbReference type="CDD" id="cd02440">
    <property type="entry name" value="AdoMet_MTases"/>
    <property type="match status" value="1"/>
</dbReference>
<proteinExistence type="predicted"/>
<dbReference type="PANTHER" id="PTHR43861:SF1">
    <property type="entry name" value="TRANS-ACONITATE 2-METHYLTRANSFERASE"/>
    <property type="match status" value="1"/>
</dbReference>
<comment type="caution">
    <text evidence="1">The sequence shown here is derived from an EMBL/GenBank/DDBJ whole genome shotgun (WGS) entry which is preliminary data.</text>
</comment>
<dbReference type="Gene3D" id="3.40.50.150">
    <property type="entry name" value="Vaccinia Virus protein VP39"/>
    <property type="match status" value="1"/>
</dbReference>
<dbReference type="SUPFAM" id="SSF53335">
    <property type="entry name" value="S-adenosyl-L-methionine-dependent methyltransferases"/>
    <property type="match status" value="1"/>
</dbReference>
<evidence type="ECO:0000313" key="1">
    <source>
        <dbReference type="EMBL" id="MBR7676475.1"/>
    </source>
</evidence>
<dbReference type="Proteomes" id="UP000675554">
    <property type="component" value="Unassembled WGS sequence"/>
</dbReference>
<dbReference type="PANTHER" id="PTHR43861">
    <property type="entry name" value="TRANS-ACONITATE 2-METHYLTRANSFERASE-RELATED"/>
    <property type="match status" value="1"/>
</dbReference>
<accession>A0A8T4IXL8</accession>
<keyword evidence="1" id="KW-0489">Methyltransferase</keyword>
<sequence length="243" mass="26513">MDTHDIAEAYTVVPVAAPPLADEEYAAVLRADFTDHYAHGRDIWTGEEAMRETPRILLAALADVRDAHILDIGTGHGRDAAILLAGGHRVTGIDLVASDEWAGLRARWPGRARFGAAELTEPGELTGARQYDAVLDNGCLHHQHPDRYPAYLRRVHELLHPGGLLTVSVFHSAAERGDLFVNGGRRLYREFTEAELAGLLTAHGFSVVELRTVPRGRDALHYLVGTFRSTPAATTDADADELT</sequence>
<dbReference type="GO" id="GO:0032259">
    <property type="term" value="P:methylation"/>
    <property type="evidence" value="ECO:0007669"/>
    <property type="project" value="UniProtKB-KW"/>
</dbReference>
<dbReference type="InterPro" id="IPR029063">
    <property type="entry name" value="SAM-dependent_MTases_sf"/>
</dbReference>
<name>A0A8T4IXL8_9ACTN</name>
<dbReference type="GO" id="GO:0017000">
    <property type="term" value="P:antibiotic biosynthetic process"/>
    <property type="evidence" value="ECO:0007669"/>
    <property type="project" value="UniProtKB-ARBA"/>
</dbReference>
<keyword evidence="2" id="KW-1185">Reference proteome</keyword>
<gene>
    <name evidence="1" type="ORF">KDA82_26395</name>
</gene>
<dbReference type="AlphaFoldDB" id="A0A8T4IXL8"/>
<dbReference type="EMBL" id="JAGSMN010000667">
    <property type="protein sequence ID" value="MBR7676475.1"/>
    <property type="molecule type" value="Genomic_DNA"/>
</dbReference>
<organism evidence="1 2">
    <name type="scientific">Streptomyces daliensis</name>
    <dbReference type="NCBI Taxonomy" id="299421"/>
    <lineage>
        <taxon>Bacteria</taxon>
        <taxon>Bacillati</taxon>
        <taxon>Actinomycetota</taxon>
        <taxon>Actinomycetes</taxon>
        <taxon>Kitasatosporales</taxon>
        <taxon>Streptomycetaceae</taxon>
        <taxon>Streptomyces</taxon>
    </lineage>
</organism>
<protein>
    <submittedName>
        <fullName evidence="1">Class I SAM-dependent methyltransferase</fullName>
    </submittedName>
</protein>
<reference evidence="1" key="1">
    <citation type="submission" date="2021-04" db="EMBL/GenBank/DDBJ databases">
        <title>Sequencing of actinobacteria type strains.</title>
        <authorList>
            <person name="Nguyen G.-S."/>
            <person name="Wentzel A."/>
        </authorList>
    </citation>
    <scope>NUCLEOTIDE SEQUENCE</scope>
    <source>
        <strain evidence="1">DSM 42095</strain>
    </source>
</reference>